<evidence type="ECO:0000256" key="1">
    <source>
        <dbReference type="SAM" id="Phobius"/>
    </source>
</evidence>
<keyword evidence="4" id="KW-0378">Hydrolase</keyword>
<dbReference type="Proteomes" id="UP000596035">
    <property type="component" value="Chromosome"/>
</dbReference>
<evidence type="ECO:0000313" key="5">
    <source>
        <dbReference type="Proteomes" id="UP000196710"/>
    </source>
</evidence>
<dbReference type="EMBL" id="CP021422">
    <property type="protein sequence ID" value="ASB42836.1"/>
    <property type="molecule type" value="Genomic_DNA"/>
</dbReference>
<name>A0A1Z2XWM9_9FIRM</name>
<feature type="transmembrane region" description="Helical" evidence="1">
    <location>
        <begin position="113"/>
        <end position="132"/>
    </location>
</feature>
<evidence type="ECO:0000313" key="3">
    <source>
        <dbReference type="EMBL" id="ASB42836.1"/>
    </source>
</evidence>
<dbReference type="InterPro" id="IPR042150">
    <property type="entry name" value="MmRce1-like"/>
</dbReference>
<feature type="transmembrane region" description="Helical" evidence="1">
    <location>
        <begin position="42"/>
        <end position="61"/>
    </location>
</feature>
<keyword evidence="5" id="KW-1185">Reference proteome</keyword>
<gene>
    <name evidence="3" type="ORF">ADH66_19065</name>
    <name evidence="4" type="ORF">I5Q82_09495</name>
</gene>
<accession>A0A1Z2XWM9</accession>
<dbReference type="GO" id="GO:0004175">
    <property type="term" value="F:endopeptidase activity"/>
    <property type="evidence" value="ECO:0007669"/>
    <property type="project" value="UniProtKB-ARBA"/>
</dbReference>
<dbReference type="EMBL" id="CP065321">
    <property type="protein sequence ID" value="QQR31852.1"/>
    <property type="molecule type" value="Genomic_DNA"/>
</dbReference>
<feature type="domain" description="CAAX prenyl protease 2/Lysostaphin resistance protein A-like" evidence="2">
    <location>
        <begin position="123"/>
        <end position="215"/>
    </location>
</feature>
<dbReference type="KEGG" id="amur:ADH66_19065"/>
<keyword evidence="1" id="KW-1133">Transmembrane helix</keyword>
<reference evidence="4 6" key="3">
    <citation type="submission" date="2020-11" db="EMBL/GenBank/DDBJ databases">
        <title>Closed and high quality bacterial genomes of the OMM12 community.</title>
        <authorList>
            <person name="Marbouty M."/>
            <person name="Lamy-Besnier Q."/>
            <person name="Debarbieux L."/>
            <person name="Koszul R."/>
        </authorList>
    </citation>
    <scope>NUCLEOTIDE SEQUENCE [LARGE SCALE GENOMIC DNA]</scope>
    <source>
        <strain evidence="4 6">KB18</strain>
    </source>
</reference>
<dbReference type="AlphaFoldDB" id="A0A1Z2XWM9"/>
<protein>
    <submittedName>
        <fullName evidence="4">CPBP family intramembrane metalloprotease</fullName>
    </submittedName>
</protein>
<dbReference type="GO" id="GO:0080120">
    <property type="term" value="P:CAAX-box protein maturation"/>
    <property type="evidence" value="ECO:0007669"/>
    <property type="project" value="UniProtKB-ARBA"/>
</dbReference>
<feature type="transmembrane region" description="Helical" evidence="1">
    <location>
        <begin position="82"/>
        <end position="101"/>
    </location>
</feature>
<feature type="transmembrane region" description="Helical" evidence="1">
    <location>
        <begin position="12"/>
        <end position="30"/>
    </location>
</feature>
<dbReference type="Proteomes" id="UP000196710">
    <property type="component" value="Chromosome"/>
</dbReference>
<keyword evidence="1" id="KW-0472">Membrane</keyword>
<evidence type="ECO:0000313" key="6">
    <source>
        <dbReference type="Proteomes" id="UP000596035"/>
    </source>
</evidence>
<proteinExistence type="predicted"/>
<reference evidence="3" key="1">
    <citation type="journal article" date="2017" name="Genome Announc.">
        <title>High-Quality Whole-Genome Sequences of the Oligo-Mouse-Microbiota Bacterial Community.</title>
        <authorList>
            <person name="Garzetti D."/>
            <person name="Brugiroux S."/>
            <person name="Bunk B."/>
            <person name="Pukall R."/>
            <person name="McCoy K.D."/>
            <person name="Macpherson A.J."/>
            <person name="Stecher B."/>
        </authorList>
    </citation>
    <scope>NUCLEOTIDE SEQUENCE</scope>
    <source>
        <strain evidence="3">KB18</strain>
    </source>
</reference>
<keyword evidence="4" id="KW-0482">Metalloprotease</keyword>
<sequence>MVRYTNKLRLTLWVSVVYVLSFICYVPTLLKQNGIIMPNGLLYLKYLYVCIPAMATIFLLICEQNVKGYFTRMFSGKITVKYILIELICMVAGIFDCYFYSFIVKTDVFKNTYLTGISLITNCIYLLITAFVEEIAWRGFLLERLPFKKSKSVLFVGAVWAVWHIPMWIIRNSLGMEQIVYLCIWTLLVSVVLGITYYQCRNILLIAILHATFNICYLAPTQYNIVVLAIIILVGILLYKRSGENSA</sequence>
<keyword evidence="4" id="KW-0645">Protease</keyword>
<feature type="transmembrane region" description="Helical" evidence="1">
    <location>
        <begin position="179"/>
        <end position="200"/>
    </location>
</feature>
<feature type="transmembrane region" description="Helical" evidence="1">
    <location>
        <begin position="221"/>
        <end position="239"/>
    </location>
</feature>
<dbReference type="PANTHER" id="PTHR35797">
    <property type="entry name" value="PROTEASE-RELATED"/>
    <property type="match status" value="1"/>
</dbReference>
<dbReference type="PANTHER" id="PTHR35797:SF1">
    <property type="entry name" value="PROTEASE"/>
    <property type="match status" value="1"/>
</dbReference>
<organism evidence="4 6">
    <name type="scientific">Acutalibacter muris</name>
    <dbReference type="NCBI Taxonomy" id="1796620"/>
    <lineage>
        <taxon>Bacteria</taxon>
        <taxon>Bacillati</taxon>
        <taxon>Bacillota</taxon>
        <taxon>Clostridia</taxon>
        <taxon>Eubacteriales</taxon>
        <taxon>Acutalibacteraceae</taxon>
        <taxon>Acutalibacter</taxon>
    </lineage>
</organism>
<dbReference type="GO" id="GO:0008237">
    <property type="term" value="F:metallopeptidase activity"/>
    <property type="evidence" value="ECO:0007669"/>
    <property type="project" value="UniProtKB-KW"/>
</dbReference>
<feature type="transmembrane region" description="Helical" evidence="1">
    <location>
        <begin position="153"/>
        <end position="173"/>
    </location>
</feature>
<evidence type="ECO:0000259" key="2">
    <source>
        <dbReference type="Pfam" id="PF02517"/>
    </source>
</evidence>
<reference evidence="5" key="2">
    <citation type="submission" date="2017-05" db="EMBL/GenBank/DDBJ databases">
        <title>Improved OligoMM genomes.</title>
        <authorList>
            <person name="Garzetti D."/>
        </authorList>
    </citation>
    <scope>NUCLEOTIDE SEQUENCE [LARGE SCALE GENOMIC DNA]</scope>
    <source>
        <strain evidence="5">KB18</strain>
    </source>
</reference>
<evidence type="ECO:0000313" key="4">
    <source>
        <dbReference type="EMBL" id="QQR31852.1"/>
    </source>
</evidence>
<dbReference type="InterPro" id="IPR003675">
    <property type="entry name" value="Rce1/LyrA-like_dom"/>
</dbReference>
<keyword evidence="1" id="KW-0812">Transmembrane</keyword>
<dbReference type="Pfam" id="PF02517">
    <property type="entry name" value="Rce1-like"/>
    <property type="match status" value="1"/>
</dbReference>